<dbReference type="InterPro" id="IPR050471">
    <property type="entry name" value="AB_hydrolase"/>
</dbReference>
<keyword evidence="2" id="KW-0378">Hydrolase</keyword>
<organism evidence="2 3">
    <name type="scientific">Microbacterium deminutum</name>
    <dbReference type="NCBI Taxonomy" id="344164"/>
    <lineage>
        <taxon>Bacteria</taxon>
        <taxon>Bacillati</taxon>
        <taxon>Actinomycetota</taxon>
        <taxon>Actinomycetes</taxon>
        <taxon>Micrococcales</taxon>
        <taxon>Microbacteriaceae</taxon>
        <taxon>Microbacterium</taxon>
    </lineage>
</organism>
<accession>A0ABN2RFU1</accession>
<dbReference type="Proteomes" id="UP001499933">
    <property type="component" value="Unassembled WGS sequence"/>
</dbReference>
<dbReference type="Gene3D" id="3.40.50.1820">
    <property type="entry name" value="alpha/beta hydrolase"/>
    <property type="match status" value="1"/>
</dbReference>
<dbReference type="Pfam" id="PF00561">
    <property type="entry name" value="Abhydrolase_1"/>
    <property type="match status" value="1"/>
</dbReference>
<comment type="caution">
    <text evidence="2">The sequence shown here is derived from an EMBL/GenBank/DDBJ whole genome shotgun (WGS) entry which is preliminary data.</text>
</comment>
<feature type="domain" description="AB hydrolase-1" evidence="1">
    <location>
        <begin position="33"/>
        <end position="144"/>
    </location>
</feature>
<dbReference type="InterPro" id="IPR000073">
    <property type="entry name" value="AB_hydrolase_1"/>
</dbReference>
<evidence type="ECO:0000259" key="1">
    <source>
        <dbReference type="Pfam" id="PF00561"/>
    </source>
</evidence>
<protein>
    <submittedName>
        <fullName evidence="2">Alpha/beta hydrolase</fullName>
    </submittedName>
</protein>
<dbReference type="RefSeq" id="WP_344097008.1">
    <property type="nucleotide sequence ID" value="NZ_BAAAOG010000010.1"/>
</dbReference>
<evidence type="ECO:0000313" key="2">
    <source>
        <dbReference type="EMBL" id="GAA1968438.1"/>
    </source>
</evidence>
<reference evidence="2 3" key="1">
    <citation type="journal article" date="2019" name="Int. J. Syst. Evol. Microbiol.">
        <title>The Global Catalogue of Microorganisms (GCM) 10K type strain sequencing project: providing services to taxonomists for standard genome sequencing and annotation.</title>
        <authorList>
            <consortium name="The Broad Institute Genomics Platform"/>
            <consortium name="The Broad Institute Genome Sequencing Center for Infectious Disease"/>
            <person name="Wu L."/>
            <person name="Ma J."/>
        </authorList>
    </citation>
    <scope>NUCLEOTIDE SEQUENCE [LARGE SCALE GENOMIC DNA]</scope>
    <source>
        <strain evidence="2 3">JCM 14901</strain>
    </source>
</reference>
<proteinExistence type="predicted"/>
<dbReference type="GO" id="GO:0016787">
    <property type="term" value="F:hydrolase activity"/>
    <property type="evidence" value="ECO:0007669"/>
    <property type="project" value="UniProtKB-KW"/>
</dbReference>
<sequence>MSIQNTLTTDIRTDRVTAEGDEIVFDVRGDGAPIVLLPGTPGDASVYSLVAGPLATDHTVITYDPRGFGRSTGREPRRYEIGQQARDVAAVLQAAGVERATVFGNSAGAEVALELGKNIPDVVAGLVVHEPPVIRVLPDAGELQTKIAEIYRTAWTEGPKQGFLDFLLLSQLPFNAGKPFTQAEVEALRPNADAMPGLEFADFYVKYQMLPLTNYKPDLAAIAGNGVNVVVGAGALSLGLPFGRTSRRIADELGVPFVTFPGHHGSHTDPATAGAWTETLRKALAALGEASTKES</sequence>
<dbReference type="InterPro" id="IPR029058">
    <property type="entry name" value="AB_hydrolase_fold"/>
</dbReference>
<keyword evidence="3" id="KW-1185">Reference proteome</keyword>
<gene>
    <name evidence="2" type="ORF">GCM10009776_34400</name>
</gene>
<name>A0ABN2RFU1_9MICO</name>
<dbReference type="PANTHER" id="PTHR43433">
    <property type="entry name" value="HYDROLASE, ALPHA/BETA FOLD FAMILY PROTEIN"/>
    <property type="match status" value="1"/>
</dbReference>
<evidence type="ECO:0000313" key="3">
    <source>
        <dbReference type="Proteomes" id="UP001499933"/>
    </source>
</evidence>
<dbReference type="EMBL" id="BAAAOG010000010">
    <property type="protein sequence ID" value="GAA1968438.1"/>
    <property type="molecule type" value="Genomic_DNA"/>
</dbReference>
<dbReference type="SUPFAM" id="SSF53474">
    <property type="entry name" value="alpha/beta-Hydrolases"/>
    <property type="match status" value="1"/>
</dbReference>
<dbReference type="PANTHER" id="PTHR43433:SF5">
    <property type="entry name" value="AB HYDROLASE-1 DOMAIN-CONTAINING PROTEIN"/>
    <property type="match status" value="1"/>
</dbReference>